<sequence length="415" mass="46162">MTEPQAAAAPADAPAPARKCENCGRELLGEYCYACGQPVKGLVRHFSSILGDFADSVLNLDTRLPRTIWPLFAKPGYLTTEYFAGRRVRYVSPVRLFVFISIVTFFIAQFTVSFGDGAVKFGDGDNNDSFAKAASIEEVEKARDEALAEITKARKQTEGTPGADVGLRMGERAIRKKADERIAALRAEQAKALAKGPQDAKAPAKSAPAGAPLAQDAAAKKADDDDEDLNVSFNGRPWDPKTNPLTVPWLPKFANDWINVQVGRGKGNIKRLKEDPDAFKDALLGAVPSTLFIMLPLFALMLKILYVFKRRLYMEHLIVALHSHAFLCLALLLMFVTIALQNWLAPDSGFLHGLFGWIEALLWLWMPIYLLIMQKRVYRQGWTLTLLKYCLLGFCYFLLLTTGAMFTMLFSLVRM</sequence>
<keyword evidence="2" id="KW-1133">Transmembrane helix</keyword>
<dbReference type="Proteomes" id="UP000308707">
    <property type="component" value="Unassembled WGS sequence"/>
</dbReference>
<evidence type="ECO:0000256" key="1">
    <source>
        <dbReference type="SAM" id="MobiDB-lite"/>
    </source>
</evidence>
<keyword evidence="2" id="KW-0812">Transmembrane</keyword>
<feature type="transmembrane region" description="Helical" evidence="2">
    <location>
        <begin position="317"/>
        <end position="344"/>
    </location>
</feature>
<feature type="region of interest" description="Disordered" evidence="1">
    <location>
        <begin position="193"/>
        <end position="227"/>
    </location>
</feature>
<evidence type="ECO:0000313" key="4">
    <source>
        <dbReference type="Proteomes" id="UP000308707"/>
    </source>
</evidence>
<gene>
    <name evidence="3" type="ORF">FCE95_09855</name>
</gene>
<comment type="caution">
    <text evidence="3">The sequence shown here is derived from an EMBL/GenBank/DDBJ whole genome shotgun (WGS) entry which is preliminary data.</text>
</comment>
<dbReference type="OrthoDB" id="9111327at2"/>
<keyword evidence="4" id="KW-1185">Reference proteome</keyword>
<feature type="compositionally biased region" description="Low complexity" evidence="1">
    <location>
        <begin position="193"/>
        <end position="217"/>
    </location>
</feature>
<organism evidence="3 4">
    <name type="scientific">Luteimonas gilva</name>
    <dbReference type="NCBI Taxonomy" id="2572684"/>
    <lineage>
        <taxon>Bacteria</taxon>
        <taxon>Pseudomonadati</taxon>
        <taxon>Pseudomonadota</taxon>
        <taxon>Gammaproteobacteria</taxon>
        <taxon>Lysobacterales</taxon>
        <taxon>Lysobacteraceae</taxon>
        <taxon>Luteimonas</taxon>
    </lineage>
</organism>
<dbReference type="EMBL" id="SZUA01000002">
    <property type="protein sequence ID" value="TKR30420.1"/>
    <property type="molecule type" value="Genomic_DNA"/>
</dbReference>
<keyword evidence="2" id="KW-0472">Membrane</keyword>
<feature type="transmembrane region" description="Helical" evidence="2">
    <location>
        <begin position="282"/>
        <end position="305"/>
    </location>
</feature>
<feature type="transmembrane region" description="Helical" evidence="2">
    <location>
        <begin position="393"/>
        <end position="413"/>
    </location>
</feature>
<reference evidence="3 4" key="1">
    <citation type="submission" date="2019-04" db="EMBL/GenBank/DDBJ databases">
        <title>Reference strain of H23.</title>
        <authorList>
            <person name="Luo X."/>
        </authorList>
    </citation>
    <scope>NUCLEOTIDE SEQUENCE [LARGE SCALE GENOMIC DNA]</scope>
    <source>
        <strain evidence="3 4">H23</strain>
    </source>
</reference>
<dbReference type="InterPro" id="IPR022134">
    <property type="entry name" value="DUF3667"/>
</dbReference>
<dbReference type="AlphaFoldDB" id="A0A4U5JLB2"/>
<name>A0A4U5JLB2_9GAMM</name>
<evidence type="ECO:0000313" key="3">
    <source>
        <dbReference type="EMBL" id="TKR30420.1"/>
    </source>
</evidence>
<dbReference type="Pfam" id="PF12412">
    <property type="entry name" value="DUF3667"/>
    <property type="match status" value="1"/>
</dbReference>
<dbReference type="RefSeq" id="WP_137266850.1">
    <property type="nucleotide sequence ID" value="NZ_SZUA01000002.1"/>
</dbReference>
<feature type="transmembrane region" description="Helical" evidence="2">
    <location>
        <begin position="350"/>
        <end position="372"/>
    </location>
</feature>
<proteinExistence type="predicted"/>
<protein>
    <submittedName>
        <fullName evidence="3">DUF3667 domain-containing protein</fullName>
    </submittedName>
</protein>
<accession>A0A4U5JLB2</accession>
<evidence type="ECO:0000256" key="2">
    <source>
        <dbReference type="SAM" id="Phobius"/>
    </source>
</evidence>
<feature type="transmembrane region" description="Helical" evidence="2">
    <location>
        <begin position="96"/>
        <end position="115"/>
    </location>
</feature>